<dbReference type="PROSITE" id="PS51767">
    <property type="entry name" value="PEPTIDASE_A1"/>
    <property type="match status" value="1"/>
</dbReference>
<comment type="similarity">
    <text evidence="1">Belongs to the peptidase A1 family.</text>
</comment>
<dbReference type="GO" id="GO:0006508">
    <property type="term" value="P:proteolysis"/>
    <property type="evidence" value="ECO:0007669"/>
    <property type="project" value="InterPro"/>
</dbReference>
<feature type="signal peptide" evidence="2">
    <location>
        <begin position="1"/>
        <end position="17"/>
    </location>
</feature>
<evidence type="ECO:0000256" key="1">
    <source>
        <dbReference type="ARBA" id="ARBA00007447"/>
    </source>
</evidence>
<sequence>MLFQILAASAIIAVSKAAPALTSTPGYAAVPLAWKYGGLPKITTDIIWGTPGQNSSVPTVFDTGSPAFWVAGPDNLAFYGSKYTGVKGPCNETLTPYYDWEVSQTHTPAVDKTQSFSYGGNAHLVYSYYNMNDTISFPQSSYPELPNRNVAVSNQTILTSGETTTCGGYSTDVSILGLDPASTFRSELLSDGIISSNTLSLWFDEAPEDVKGTFIGTALFGALPPSSKYSGDLVKVDSDWSSGSYYVATPTFKTRALNATGQAIDVPLAYNISTCLVDTGSPNLELPIGLDITNITGLTTVPYTDILAYKGSCESIPATATLDFEWDNVTISLPYRNLIRGYLDGVEPGYCVLSVFTEEPDCTLGSPFFSAAVVTFDDTAKEIYLAQGGVSTGAADGTSGLGTVVPLQKGQ</sequence>
<organism evidence="4 5">
    <name type="scientific">Cytospora chrysosperma</name>
    <name type="common">Cytospora canker fungus</name>
    <name type="synonym">Sphaeria chrysosperma</name>
    <dbReference type="NCBI Taxonomy" id="252740"/>
    <lineage>
        <taxon>Eukaryota</taxon>
        <taxon>Fungi</taxon>
        <taxon>Dikarya</taxon>
        <taxon>Ascomycota</taxon>
        <taxon>Pezizomycotina</taxon>
        <taxon>Sordariomycetes</taxon>
        <taxon>Sordariomycetidae</taxon>
        <taxon>Diaporthales</taxon>
        <taxon>Cytosporaceae</taxon>
        <taxon>Cytospora</taxon>
    </lineage>
</organism>
<dbReference type="Gene3D" id="2.40.70.10">
    <property type="entry name" value="Acid Proteases"/>
    <property type="match status" value="2"/>
</dbReference>
<dbReference type="AlphaFoldDB" id="A0A423WA05"/>
<dbReference type="Pfam" id="PF00026">
    <property type="entry name" value="Asp"/>
    <property type="match status" value="1"/>
</dbReference>
<evidence type="ECO:0000256" key="2">
    <source>
        <dbReference type="SAM" id="SignalP"/>
    </source>
</evidence>
<dbReference type="CDD" id="cd05471">
    <property type="entry name" value="pepsin_like"/>
    <property type="match status" value="1"/>
</dbReference>
<dbReference type="PANTHER" id="PTHR47966">
    <property type="entry name" value="BETA-SITE APP-CLEAVING ENZYME, ISOFORM A-RELATED"/>
    <property type="match status" value="1"/>
</dbReference>
<dbReference type="SUPFAM" id="SSF50630">
    <property type="entry name" value="Acid proteases"/>
    <property type="match status" value="1"/>
</dbReference>
<accession>A0A423WA05</accession>
<reference evidence="4 5" key="1">
    <citation type="submission" date="2015-09" db="EMBL/GenBank/DDBJ databases">
        <title>Host preference determinants of Valsa canker pathogens revealed by comparative genomics.</title>
        <authorList>
            <person name="Yin Z."/>
            <person name="Huang L."/>
        </authorList>
    </citation>
    <scope>NUCLEOTIDE SEQUENCE [LARGE SCALE GENOMIC DNA]</scope>
    <source>
        <strain evidence="4 5">YSFL</strain>
    </source>
</reference>
<evidence type="ECO:0000313" key="4">
    <source>
        <dbReference type="EMBL" id="ROW00190.1"/>
    </source>
</evidence>
<dbReference type="EMBL" id="LJZO01000009">
    <property type="protein sequence ID" value="ROW00190.1"/>
    <property type="molecule type" value="Genomic_DNA"/>
</dbReference>
<name>A0A423WA05_CYTCH</name>
<feature type="domain" description="Peptidase A1" evidence="3">
    <location>
        <begin position="42"/>
        <end position="386"/>
    </location>
</feature>
<dbReference type="GO" id="GO:0004190">
    <property type="term" value="F:aspartic-type endopeptidase activity"/>
    <property type="evidence" value="ECO:0007669"/>
    <property type="project" value="InterPro"/>
</dbReference>
<dbReference type="InterPro" id="IPR033121">
    <property type="entry name" value="PEPTIDASE_A1"/>
</dbReference>
<dbReference type="OrthoDB" id="771136at2759"/>
<dbReference type="InterPro" id="IPR001461">
    <property type="entry name" value="Aspartic_peptidase_A1"/>
</dbReference>
<evidence type="ECO:0000313" key="5">
    <source>
        <dbReference type="Proteomes" id="UP000284375"/>
    </source>
</evidence>
<proteinExistence type="inferred from homology"/>
<comment type="caution">
    <text evidence="4">The sequence shown here is derived from an EMBL/GenBank/DDBJ whole genome shotgun (WGS) entry which is preliminary data.</text>
</comment>
<feature type="chain" id="PRO_5018976898" description="Peptidase A1 domain-containing protein" evidence="2">
    <location>
        <begin position="18"/>
        <end position="411"/>
    </location>
</feature>
<keyword evidence="2" id="KW-0732">Signal</keyword>
<dbReference type="InterPro" id="IPR021109">
    <property type="entry name" value="Peptidase_aspartic_dom_sf"/>
</dbReference>
<keyword evidence="5" id="KW-1185">Reference proteome</keyword>
<dbReference type="Proteomes" id="UP000284375">
    <property type="component" value="Unassembled WGS sequence"/>
</dbReference>
<gene>
    <name evidence="4" type="ORF">VSDG_03618</name>
</gene>
<dbReference type="PANTHER" id="PTHR47966:SF51">
    <property type="entry name" value="BETA-SITE APP-CLEAVING ENZYME, ISOFORM A-RELATED"/>
    <property type="match status" value="1"/>
</dbReference>
<dbReference type="STRING" id="252740.A0A423WA05"/>
<dbReference type="InterPro" id="IPR034164">
    <property type="entry name" value="Pepsin-like_dom"/>
</dbReference>
<protein>
    <recommendedName>
        <fullName evidence="3">Peptidase A1 domain-containing protein</fullName>
    </recommendedName>
</protein>
<evidence type="ECO:0000259" key="3">
    <source>
        <dbReference type="PROSITE" id="PS51767"/>
    </source>
</evidence>